<feature type="transmembrane region" description="Helical" evidence="4">
    <location>
        <begin position="412"/>
        <end position="429"/>
    </location>
</feature>
<feature type="region of interest" description="Disordered" evidence="3">
    <location>
        <begin position="262"/>
        <end position="309"/>
    </location>
</feature>
<dbReference type="InParanoid" id="B7FWW3"/>
<reference evidence="7" key="2">
    <citation type="submission" date="2008-08" db="EMBL/GenBank/DDBJ databases">
        <authorList>
            <consortium name="Diatom Consortium"/>
            <person name="Grigoriev I."/>
            <person name="Grimwood J."/>
            <person name="Kuo A."/>
            <person name="Otillar R.P."/>
            <person name="Salamov A."/>
            <person name="Detter J.C."/>
            <person name="Lindquist E."/>
            <person name="Shapiro H."/>
            <person name="Lucas S."/>
            <person name="Glavina del Rio T."/>
            <person name="Pitluck S."/>
            <person name="Rokhsar D."/>
            <person name="Bowler C."/>
        </authorList>
    </citation>
    <scope>GENOME REANNOTATION</scope>
    <source>
        <strain evidence="7">CCAP 1055/1</strain>
    </source>
</reference>
<dbReference type="InterPro" id="IPR006685">
    <property type="entry name" value="MscS_channel_2nd"/>
</dbReference>
<dbReference type="Pfam" id="PF00924">
    <property type="entry name" value="MS_channel_2nd"/>
    <property type="match status" value="1"/>
</dbReference>
<evidence type="ECO:0000259" key="5">
    <source>
        <dbReference type="Pfam" id="PF00924"/>
    </source>
</evidence>
<gene>
    <name evidence="6" type="ORF">PHATRDRAFT_45221</name>
</gene>
<feature type="transmembrane region" description="Helical" evidence="4">
    <location>
        <begin position="808"/>
        <end position="830"/>
    </location>
</feature>
<feature type="region of interest" description="Disordered" evidence="3">
    <location>
        <begin position="1"/>
        <end position="24"/>
    </location>
</feature>
<name>B7FWW3_PHATC</name>
<comment type="subcellular location">
    <subcellularLocation>
        <location evidence="1">Membrane</location>
        <topology evidence="1">Multi-pass membrane protein</topology>
    </subcellularLocation>
</comment>
<dbReference type="EMBL" id="CM000609">
    <property type="protein sequence ID" value="EEC49273.1"/>
    <property type="molecule type" value="Genomic_DNA"/>
</dbReference>
<proteinExistence type="inferred from homology"/>
<dbReference type="HOGENOM" id="CLU_269115_0_0_1"/>
<evidence type="ECO:0000256" key="1">
    <source>
        <dbReference type="ARBA" id="ARBA00004141"/>
    </source>
</evidence>
<protein>
    <recommendedName>
        <fullName evidence="5">Mechanosensitive ion channel MscS domain-containing protein</fullName>
    </recommendedName>
</protein>
<keyword evidence="7" id="KW-1185">Reference proteome</keyword>
<feature type="region of interest" description="Disordered" evidence="3">
    <location>
        <begin position="1029"/>
        <end position="1064"/>
    </location>
</feature>
<dbReference type="PANTHER" id="PTHR31618:SF1">
    <property type="entry name" value="EF-HAND DOMAIN-CONTAINING PROTEIN"/>
    <property type="match status" value="1"/>
</dbReference>
<feature type="compositionally biased region" description="Polar residues" evidence="3">
    <location>
        <begin position="82"/>
        <end position="91"/>
    </location>
</feature>
<dbReference type="KEGG" id="pti:PHATRDRAFT_45221"/>
<dbReference type="OrthoDB" id="46323at2759"/>
<feature type="compositionally biased region" description="Basic and acidic residues" evidence="3">
    <location>
        <begin position="1"/>
        <end position="19"/>
    </location>
</feature>
<dbReference type="PaxDb" id="2850-Phatr45221"/>
<dbReference type="STRING" id="556484.B7FWW3"/>
<feature type="transmembrane region" description="Helical" evidence="4">
    <location>
        <begin position="783"/>
        <end position="802"/>
    </location>
</feature>
<keyword evidence="4" id="KW-0472">Membrane</keyword>
<dbReference type="RefSeq" id="XP_002179450.1">
    <property type="nucleotide sequence ID" value="XM_002179414.1"/>
</dbReference>
<organism evidence="6 7">
    <name type="scientific">Phaeodactylum tricornutum (strain CCAP 1055/1)</name>
    <dbReference type="NCBI Taxonomy" id="556484"/>
    <lineage>
        <taxon>Eukaryota</taxon>
        <taxon>Sar</taxon>
        <taxon>Stramenopiles</taxon>
        <taxon>Ochrophyta</taxon>
        <taxon>Bacillariophyta</taxon>
        <taxon>Bacillariophyceae</taxon>
        <taxon>Bacillariophycidae</taxon>
        <taxon>Naviculales</taxon>
        <taxon>Phaeodactylaceae</taxon>
        <taxon>Phaeodactylum</taxon>
    </lineage>
</organism>
<dbReference type="GO" id="GO:0005886">
    <property type="term" value="C:plasma membrane"/>
    <property type="evidence" value="ECO:0007669"/>
    <property type="project" value="TreeGrafter"/>
</dbReference>
<evidence type="ECO:0000313" key="6">
    <source>
        <dbReference type="EMBL" id="EEC49273.1"/>
    </source>
</evidence>
<feature type="compositionally biased region" description="Low complexity" evidence="3">
    <location>
        <begin position="146"/>
        <end position="158"/>
    </location>
</feature>
<evidence type="ECO:0000256" key="4">
    <source>
        <dbReference type="SAM" id="Phobius"/>
    </source>
</evidence>
<accession>B7FWW3</accession>
<evidence type="ECO:0000256" key="3">
    <source>
        <dbReference type="SAM" id="MobiDB-lite"/>
    </source>
</evidence>
<feature type="transmembrane region" description="Helical" evidence="4">
    <location>
        <begin position="335"/>
        <end position="358"/>
    </location>
</feature>
<keyword evidence="4" id="KW-0812">Transmembrane</keyword>
<feature type="domain" description="Mechanosensitive ion channel MscS" evidence="5">
    <location>
        <begin position="834"/>
        <end position="902"/>
    </location>
</feature>
<feature type="compositionally biased region" description="Acidic residues" evidence="3">
    <location>
        <begin position="268"/>
        <end position="281"/>
    </location>
</feature>
<comment type="similarity">
    <text evidence="2">Belongs to the MscS (TC 1.A.23) family.</text>
</comment>
<keyword evidence="4" id="KW-1133">Transmembrane helix</keyword>
<dbReference type="GO" id="GO:0006820">
    <property type="term" value="P:monoatomic anion transport"/>
    <property type="evidence" value="ECO:0007669"/>
    <property type="project" value="TreeGrafter"/>
</dbReference>
<dbReference type="eggNOG" id="KOG4629">
    <property type="taxonomic scope" value="Eukaryota"/>
</dbReference>
<dbReference type="Proteomes" id="UP000000759">
    <property type="component" value="Chromosome 6"/>
</dbReference>
<dbReference type="GeneID" id="7200102"/>
<evidence type="ECO:0000313" key="7">
    <source>
        <dbReference type="Proteomes" id="UP000000759"/>
    </source>
</evidence>
<evidence type="ECO:0000256" key="2">
    <source>
        <dbReference type="ARBA" id="ARBA00008017"/>
    </source>
</evidence>
<feature type="region of interest" description="Disordered" evidence="3">
    <location>
        <begin position="134"/>
        <end position="171"/>
    </location>
</feature>
<dbReference type="AlphaFoldDB" id="B7FWW3"/>
<dbReference type="InterPro" id="IPR016688">
    <property type="entry name" value="MscS-like_plants/fungi"/>
</dbReference>
<feature type="region of interest" description="Disordered" evidence="3">
    <location>
        <begin position="70"/>
        <end position="105"/>
    </location>
</feature>
<dbReference type="GO" id="GO:0008381">
    <property type="term" value="F:mechanosensitive monoatomic ion channel activity"/>
    <property type="evidence" value="ECO:0007669"/>
    <property type="project" value="TreeGrafter"/>
</dbReference>
<reference evidence="6 7" key="1">
    <citation type="journal article" date="2008" name="Nature">
        <title>The Phaeodactylum genome reveals the evolutionary history of diatom genomes.</title>
        <authorList>
            <person name="Bowler C."/>
            <person name="Allen A.E."/>
            <person name="Badger J.H."/>
            <person name="Grimwood J."/>
            <person name="Jabbari K."/>
            <person name="Kuo A."/>
            <person name="Maheswari U."/>
            <person name="Martens C."/>
            <person name="Maumus F."/>
            <person name="Otillar R.P."/>
            <person name="Rayko E."/>
            <person name="Salamov A."/>
            <person name="Vandepoele K."/>
            <person name="Beszteri B."/>
            <person name="Gruber A."/>
            <person name="Heijde M."/>
            <person name="Katinka M."/>
            <person name="Mock T."/>
            <person name="Valentin K."/>
            <person name="Verret F."/>
            <person name="Berges J.A."/>
            <person name="Brownlee C."/>
            <person name="Cadoret J.P."/>
            <person name="Chiovitti A."/>
            <person name="Choi C.J."/>
            <person name="Coesel S."/>
            <person name="De Martino A."/>
            <person name="Detter J.C."/>
            <person name="Durkin C."/>
            <person name="Falciatore A."/>
            <person name="Fournet J."/>
            <person name="Haruta M."/>
            <person name="Huysman M.J."/>
            <person name="Jenkins B.D."/>
            <person name="Jiroutova K."/>
            <person name="Jorgensen R.E."/>
            <person name="Joubert Y."/>
            <person name="Kaplan A."/>
            <person name="Kroger N."/>
            <person name="Kroth P.G."/>
            <person name="La Roche J."/>
            <person name="Lindquist E."/>
            <person name="Lommer M."/>
            <person name="Martin-Jezequel V."/>
            <person name="Lopez P.J."/>
            <person name="Lucas S."/>
            <person name="Mangogna M."/>
            <person name="McGinnis K."/>
            <person name="Medlin L.K."/>
            <person name="Montsant A."/>
            <person name="Oudot-Le Secq M.P."/>
            <person name="Napoli C."/>
            <person name="Obornik M."/>
            <person name="Parker M.S."/>
            <person name="Petit J.L."/>
            <person name="Porcel B.M."/>
            <person name="Poulsen N."/>
            <person name="Robison M."/>
            <person name="Rychlewski L."/>
            <person name="Rynearson T.A."/>
            <person name="Schmutz J."/>
            <person name="Shapiro H."/>
            <person name="Siaut M."/>
            <person name="Stanley M."/>
            <person name="Sussman M.R."/>
            <person name="Taylor A.R."/>
            <person name="Vardi A."/>
            <person name="von Dassow P."/>
            <person name="Vyverman W."/>
            <person name="Willis A."/>
            <person name="Wyrwicz L.S."/>
            <person name="Rokhsar D.S."/>
            <person name="Weissenbach J."/>
            <person name="Armbrust E.V."/>
            <person name="Green B.R."/>
            <person name="Van de Peer Y."/>
            <person name="Grigoriev I.V."/>
        </authorList>
    </citation>
    <scope>NUCLEOTIDE SEQUENCE [LARGE SCALE GENOMIC DNA]</scope>
    <source>
        <strain evidence="6 7">CCAP 1055/1</strain>
    </source>
</reference>
<dbReference type="PANTHER" id="PTHR31618">
    <property type="entry name" value="MECHANOSENSITIVE ION CHANNEL PROTEIN 5"/>
    <property type="match status" value="1"/>
</dbReference>
<sequence>MAEDDERRKVDKSVEREFSQQRNDQSILLDALEGLSAGMSPVQPSLAIAKPRRDRTVSWDINVPADLIDAPPNHDLSPVTPPQSSNVTTGKLSLKDIKDSSPIEDEAESYIHRALEESDPTRSGESEAQKNLLGAEVPKYRFEDAPSSPVPSTSSKASQKSHVSKSHRKTLSTGDALFNLAAEMRQMQNQSVSESFDGVKNGTTSADMFATNAIALMKRNKAKKEEETKSAAAVAAVRETFDPASKWKKLRTAVRASNMVDSKKTDEAVDPLENDDGDQQVDLESGVSGKGETKQNSSDNLRRSKKKSQINEDFKSDFQDFEEWLKFRKGNALRFVKNVLFFIIFPATGIAAILFYLADNPPCGSQEECIAEQHPVDVKTPMPVANTTDPGDSGLGSIGNFFRVDRSNQASASFWILFIGVRQVITFSLAKMSQAVVIDFFALRTRLFVKVLGPYATLWTVQSRGWPFLLTWWVLYDFFLLFGNNKFARHWLFWQDTIGLFNFENPAGGVLNSKAYQTVLILAASIGVAITAKRFWVGLFLGRQTFDRYANDLAVIMRKALLVGQIATLARDMEKYDFSMNDYHVEHSVAYKKTMEQNVAELDGGESVGSGGNASKSQRSILASTVDYNASIRVKINEVLGAWEEPTLLDKSNDIVSISSIIQFRQSLSCLNTTFPFSVAFGPADSRTTCISSVETVYQRLLGRTPSNEALNFDVLALVAVDRDGSLDEAKLKEVVKIFRPDREGNLSLIDFAKSVDSVYKELRLLRASVANSSKMDKAFERIINILFYFIVGCISLGVMGVDPLALFGSVSAFVLGFAFMIGAACSKYFEGLLLILVRRPFDIGDRIHVSDVNNDTSFSGSPTWFVRDVTLFATTVVFAATNEVATYSNGSLASSRIINAARSPQAVLYFNLKFPINTPYSKFKIFKAALEKFVKARPRQWLSFSAFRATRVEADAGFVEYIVVGQHRESWQNVGALLDSKAELSSFALELSKRMNMRYRAPPLPVDLSMRAAGNGGPLNDMLAQQMQAGDQFGSSDGDGANEDGSQSTYDIGAIESMFEKPK</sequence>